<evidence type="ECO:0000256" key="1">
    <source>
        <dbReference type="SAM" id="MobiDB-lite"/>
    </source>
</evidence>
<feature type="region of interest" description="Disordered" evidence="1">
    <location>
        <begin position="59"/>
        <end position="85"/>
    </location>
</feature>
<keyword evidence="2" id="KW-1133">Transmembrane helix</keyword>
<reference evidence="3 4" key="1">
    <citation type="submission" date="2016-10" db="EMBL/GenBank/DDBJ databases">
        <authorList>
            <person name="de Groot N.N."/>
        </authorList>
    </citation>
    <scope>NUCLEOTIDE SEQUENCE [LARGE SCALE GENOMIC DNA]</scope>
    <source>
        <strain evidence="3 4">OK461</strain>
    </source>
</reference>
<name>A0A1I2KPX8_9ACTN</name>
<keyword evidence="2" id="KW-0812">Transmembrane</keyword>
<protein>
    <submittedName>
        <fullName evidence="3">Uncharacterized protein</fullName>
    </submittedName>
</protein>
<evidence type="ECO:0000313" key="4">
    <source>
        <dbReference type="Proteomes" id="UP000181942"/>
    </source>
</evidence>
<dbReference type="EMBL" id="FONR01000010">
    <property type="protein sequence ID" value="SFF68573.1"/>
    <property type="molecule type" value="Genomic_DNA"/>
</dbReference>
<organism evidence="3 4">
    <name type="scientific">Streptomyces mirabilis</name>
    <dbReference type="NCBI Taxonomy" id="68239"/>
    <lineage>
        <taxon>Bacteria</taxon>
        <taxon>Bacillati</taxon>
        <taxon>Actinomycetota</taxon>
        <taxon>Actinomycetes</taxon>
        <taxon>Kitasatosporales</taxon>
        <taxon>Streptomycetaceae</taxon>
        <taxon>Streptomyces</taxon>
    </lineage>
</organism>
<accession>A0A1I2KPX8</accession>
<dbReference type="RefSeq" id="WP_075029844.1">
    <property type="nucleotide sequence ID" value="NZ_FONR01000010.1"/>
</dbReference>
<dbReference type="AlphaFoldDB" id="A0A1I2KPX8"/>
<gene>
    <name evidence="3" type="ORF">SAMN02787118_110307</name>
</gene>
<dbReference type="Proteomes" id="UP000181942">
    <property type="component" value="Unassembled WGS sequence"/>
</dbReference>
<feature type="transmembrane region" description="Helical" evidence="2">
    <location>
        <begin position="12"/>
        <end position="29"/>
    </location>
</feature>
<evidence type="ECO:0000256" key="2">
    <source>
        <dbReference type="SAM" id="Phobius"/>
    </source>
</evidence>
<evidence type="ECO:0000313" key="3">
    <source>
        <dbReference type="EMBL" id="SFF68573.1"/>
    </source>
</evidence>
<sequence>MMDDAAYDLQPRVILSTALFALLAISSFHPSTKRDWRAMGAPYWCRTAHRSADIGRLLGDVTQPRSPTRRRLLEHPDAAGGGRHGVARRLAEGIQVQMLGE</sequence>
<proteinExistence type="predicted"/>
<keyword evidence="2" id="KW-0472">Membrane</keyword>